<reference evidence="9 10" key="1">
    <citation type="submission" date="2015-09" db="EMBL/GenBank/DDBJ databases">
        <title>Genome announcement of multiple Pseudomonas syringae strains.</title>
        <authorList>
            <person name="Thakur S."/>
            <person name="Wang P.W."/>
            <person name="Gong Y."/>
            <person name="Weir B.S."/>
            <person name="Guttman D.S."/>
        </authorList>
    </citation>
    <scope>NUCLEOTIDE SEQUENCE [LARGE SCALE GENOMIC DNA]</scope>
    <source>
        <strain evidence="9 10">ICMP9150</strain>
    </source>
</reference>
<dbReference type="EMBL" id="LJQG01000227">
    <property type="protein sequence ID" value="KPX16751.1"/>
    <property type="molecule type" value="Genomic_DNA"/>
</dbReference>
<dbReference type="InterPro" id="IPR012902">
    <property type="entry name" value="N_methyl_site"/>
</dbReference>
<dbReference type="PANTHER" id="PTHR39583:SF2">
    <property type="entry name" value="TYPE II SECRETION SYSTEM PROTEIN J"/>
    <property type="match status" value="1"/>
</dbReference>
<dbReference type="PROSITE" id="PS00409">
    <property type="entry name" value="PROKAR_NTER_METHYL"/>
    <property type="match status" value="1"/>
</dbReference>
<dbReference type="Proteomes" id="UP000050346">
    <property type="component" value="Unassembled WGS sequence"/>
</dbReference>
<dbReference type="PATRIC" id="fig|235272.12.peg.1092"/>
<sequence>MKARQSGFTLLEVMVAILLMTIVSLIAWRGLESMTRTDIQLRESTGHTESVLRALNQLERDVAMRAGVELQNPLPGEETDPQAKTLIPISICSAERNGMRLDVIRSAATAGEGLQRIRWWLKDNTLYRAAADSSNRYPLPAPDEGISVLDQVVEAKIRVWRTVGGWQPLDSHREDNPDGLEIVFTLHPRNGDERYRKVLGPLD</sequence>
<keyword evidence="3" id="KW-0488">Methylation</keyword>
<dbReference type="GO" id="GO:0005886">
    <property type="term" value="C:plasma membrane"/>
    <property type="evidence" value="ECO:0007669"/>
    <property type="project" value="UniProtKB-SubCell"/>
</dbReference>
<proteinExistence type="predicted"/>
<evidence type="ECO:0000313" key="10">
    <source>
        <dbReference type="Proteomes" id="UP000050346"/>
    </source>
</evidence>
<evidence type="ECO:0000256" key="4">
    <source>
        <dbReference type="ARBA" id="ARBA00022519"/>
    </source>
</evidence>
<dbReference type="PANTHER" id="PTHR39583">
    <property type="entry name" value="TYPE II SECRETION SYSTEM PROTEIN J-RELATED"/>
    <property type="match status" value="1"/>
</dbReference>
<evidence type="ECO:0000256" key="2">
    <source>
        <dbReference type="ARBA" id="ARBA00022475"/>
    </source>
</evidence>
<dbReference type="NCBIfam" id="TIGR02532">
    <property type="entry name" value="IV_pilin_GFxxxE"/>
    <property type="match status" value="1"/>
</dbReference>
<dbReference type="Pfam" id="PF07963">
    <property type="entry name" value="N_methyl"/>
    <property type="match status" value="1"/>
</dbReference>
<keyword evidence="5 8" id="KW-0812">Transmembrane</keyword>
<evidence type="ECO:0000256" key="1">
    <source>
        <dbReference type="ARBA" id="ARBA00004377"/>
    </source>
</evidence>
<feature type="transmembrane region" description="Helical" evidence="8">
    <location>
        <begin position="7"/>
        <end position="28"/>
    </location>
</feature>
<evidence type="ECO:0008006" key="11">
    <source>
        <dbReference type="Google" id="ProtNLM"/>
    </source>
</evidence>
<dbReference type="InterPro" id="IPR045584">
    <property type="entry name" value="Pilin-like"/>
</dbReference>
<evidence type="ECO:0000256" key="7">
    <source>
        <dbReference type="ARBA" id="ARBA00023136"/>
    </source>
</evidence>
<dbReference type="SUPFAM" id="SSF54523">
    <property type="entry name" value="Pili subunits"/>
    <property type="match status" value="1"/>
</dbReference>
<keyword evidence="2" id="KW-1003">Cell membrane</keyword>
<evidence type="ECO:0000313" key="9">
    <source>
        <dbReference type="EMBL" id="KPX16751.1"/>
    </source>
</evidence>
<protein>
    <recommendedName>
        <fullName evidence="11">Proteinral secretion pathway protein GspJ</fullName>
    </recommendedName>
</protein>
<keyword evidence="6 8" id="KW-1133">Transmembrane helix</keyword>
<dbReference type="RefSeq" id="WP_044324672.1">
    <property type="nucleotide sequence ID" value="NZ_JYHG01000079.1"/>
</dbReference>
<name>A0A0N8RD68_PSEA0</name>
<organism evidence="9 10">
    <name type="scientific">Pseudomonas amygdali pv. dendropanacis</name>
    <dbReference type="NCBI Taxonomy" id="235272"/>
    <lineage>
        <taxon>Bacteria</taxon>
        <taxon>Pseudomonadati</taxon>
        <taxon>Pseudomonadota</taxon>
        <taxon>Gammaproteobacteria</taxon>
        <taxon>Pseudomonadales</taxon>
        <taxon>Pseudomonadaceae</taxon>
        <taxon>Pseudomonas</taxon>
        <taxon>Pseudomonas amygdali</taxon>
    </lineage>
</organism>
<gene>
    <name evidence="9" type="ORF">ALO71_100473</name>
</gene>
<dbReference type="GO" id="GO:0015628">
    <property type="term" value="P:protein secretion by the type II secretion system"/>
    <property type="evidence" value="ECO:0007669"/>
    <property type="project" value="TreeGrafter"/>
</dbReference>
<evidence type="ECO:0000256" key="5">
    <source>
        <dbReference type="ARBA" id="ARBA00022692"/>
    </source>
</evidence>
<comment type="caution">
    <text evidence="9">The sequence shown here is derived from an EMBL/GenBank/DDBJ whole genome shotgun (WGS) entry which is preliminary data.</text>
</comment>
<keyword evidence="4" id="KW-0997">Cell inner membrane</keyword>
<accession>A0A0N8RD68</accession>
<evidence type="ECO:0000256" key="3">
    <source>
        <dbReference type="ARBA" id="ARBA00022481"/>
    </source>
</evidence>
<dbReference type="InterPro" id="IPR051621">
    <property type="entry name" value="T2SS_protein_J"/>
</dbReference>
<keyword evidence="7 8" id="KW-0472">Membrane</keyword>
<evidence type="ECO:0000256" key="6">
    <source>
        <dbReference type="ARBA" id="ARBA00022989"/>
    </source>
</evidence>
<dbReference type="AlphaFoldDB" id="A0A0N8RD68"/>
<evidence type="ECO:0000256" key="8">
    <source>
        <dbReference type="SAM" id="Phobius"/>
    </source>
</evidence>
<comment type="subcellular location">
    <subcellularLocation>
        <location evidence="1">Cell inner membrane</location>
        <topology evidence="1">Single-pass membrane protein</topology>
    </subcellularLocation>
</comment>